<keyword evidence="2" id="KW-1185">Reference proteome</keyword>
<reference evidence="1" key="1">
    <citation type="submission" date="2021-05" db="EMBL/GenBank/DDBJ databases">
        <authorList>
            <person name="Scholz U."/>
            <person name="Mascher M."/>
            <person name="Fiebig A."/>
        </authorList>
    </citation>
    <scope>NUCLEOTIDE SEQUENCE [LARGE SCALE GENOMIC DNA]</scope>
</reference>
<accession>A0ACD5WU43</accession>
<sequence>MEMEMESKLEMEMEMEIEIEAAEGMSWKALFQRRVVMADAHCRNADSLLYGQVVIFSEQEARDMVVCGADEARRALEGASAQLGLAIAHMGAARILALRCGGRRALDSDPDPSPSTPPLSPSSSVADPEARRVLALLREASELVCRVHDLVEGARGHLGAAESLLLTLGLGEDDDGRNRDSAPWVHPPCVAEQLEGVMDVGEAFSQALGLVKLTTAAREAAFGIGED</sequence>
<proteinExistence type="predicted"/>
<dbReference type="Proteomes" id="UP001732700">
    <property type="component" value="Chromosome 4C"/>
</dbReference>
<evidence type="ECO:0000313" key="1">
    <source>
        <dbReference type="EnsemblPlants" id="AVESA.00010b.r2.4CG1295900.1.CDS.1"/>
    </source>
</evidence>
<protein>
    <submittedName>
        <fullName evidence="1">Uncharacterized protein</fullName>
    </submittedName>
</protein>
<evidence type="ECO:0000313" key="2">
    <source>
        <dbReference type="Proteomes" id="UP001732700"/>
    </source>
</evidence>
<name>A0ACD5WU43_AVESA</name>
<organism evidence="1 2">
    <name type="scientific">Avena sativa</name>
    <name type="common">Oat</name>
    <dbReference type="NCBI Taxonomy" id="4498"/>
    <lineage>
        <taxon>Eukaryota</taxon>
        <taxon>Viridiplantae</taxon>
        <taxon>Streptophyta</taxon>
        <taxon>Embryophyta</taxon>
        <taxon>Tracheophyta</taxon>
        <taxon>Spermatophyta</taxon>
        <taxon>Magnoliopsida</taxon>
        <taxon>Liliopsida</taxon>
        <taxon>Poales</taxon>
        <taxon>Poaceae</taxon>
        <taxon>BOP clade</taxon>
        <taxon>Pooideae</taxon>
        <taxon>Poodae</taxon>
        <taxon>Poeae</taxon>
        <taxon>Poeae Chloroplast Group 1 (Aveneae type)</taxon>
        <taxon>Aveninae</taxon>
        <taxon>Avena</taxon>
    </lineage>
</organism>
<dbReference type="EnsemblPlants" id="AVESA.00010b.r2.4CG1295900.1">
    <property type="protein sequence ID" value="AVESA.00010b.r2.4CG1295900.1.CDS.1"/>
    <property type="gene ID" value="AVESA.00010b.r2.4CG1295900"/>
</dbReference>
<reference evidence="1" key="2">
    <citation type="submission" date="2025-09" db="UniProtKB">
        <authorList>
            <consortium name="EnsemblPlants"/>
        </authorList>
    </citation>
    <scope>IDENTIFICATION</scope>
</reference>